<evidence type="ECO:0000313" key="9">
    <source>
        <dbReference type="EMBL" id="POY37869.1"/>
    </source>
</evidence>
<evidence type="ECO:0000256" key="7">
    <source>
        <dbReference type="PROSITE-ProRule" id="PRU01360"/>
    </source>
</evidence>
<dbReference type="EMBL" id="PQVF01000003">
    <property type="protein sequence ID" value="POY37869.1"/>
    <property type="molecule type" value="Genomic_DNA"/>
</dbReference>
<dbReference type="NCBIfam" id="TIGR04056">
    <property type="entry name" value="OMP_RagA_SusC"/>
    <property type="match status" value="1"/>
</dbReference>
<dbReference type="InterPro" id="IPR023997">
    <property type="entry name" value="TonB-dep_OMP_SusC/RagA_CS"/>
</dbReference>
<evidence type="ECO:0000313" key="10">
    <source>
        <dbReference type="Proteomes" id="UP000236893"/>
    </source>
</evidence>
<evidence type="ECO:0000256" key="5">
    <source>
        <dbReference type="ARBA" id="ARBA00023136"/>
    </source>
</evidence>
<keyword evidence="2 7" id="KW-0813">Transport</keyword>
<comment type="subcellular location">
    <subcellularLocation>
        <location evidence="1 7">Cell outer membrane</location>
        <topology evidence="1 7">Multi-pass membrane protein</topology>
    </subcellularLocation>
</comment>
<evidence type="ECO:0000256" key="2">
    <source>
        <dbReference type="ARBA" id="ARBA00022448"/>
    </source>
</evidence>
<evidence type="ECO:0000259" key="8">
    <source>
        <dbReference type="Pfam" id="PF07715"/>
    </source>
</evidence>
<comment type="caution">
    <text evidence="9">The sequence shown here is derived from an EMBL/GenBank/DDBJ whole genome shotgun (WGS) entry which is preliminary data.</text>
</comment>
<dbReference type="InterPro" id="IPR023996">
    <property type="entry name" value="TonB-dep_OMP_SusC/RagA"/>
</dbReference>
<dbReference type="SUPFAM" id="SSF56935">
    <property type="entry name" value="Porins"/>
    <property type="match status" value="1"/>
</dbReference>
<keyword evidence="6 7" id="KW-0998">Cell outer membrane</keyword>
<dbReference type="SUPFAM" id="SSF49464">
    <property type="entry name" value="Carboxypeptidase regulatory domain-like"/>
    <property type="match status" value="1"/>
</dbReference>
<dbReference type="Gene3D" id="2.40.170.20">
    <property type="entry name" value="TonB-dependent receptor, beta-barrel domain"/>
    <property type="match status" value="1"/>
</dbReference>
<dbReference type="Gene3D" id="2.60.40.1120">
    <property type="entry name" value="Carboxypeptidase-like, regulatory domain"/>
    <property type="match status" value="1"/>
</dbReference>
<keyword evidence="10" id="KW-1185">Reference proteome</keyword>
<dbReference type="InterPro" id="IPR008969">
    <property type="entry name" value="CarboxyPept-like_regulatory"/>
</dbReference>
<feature type="domain" description="TonB-dependent receptor plug" evidence="8">
    <location>
        <begin position="159"/>
        <end position="281"/>
    </location>
</feature>
<accession>A0A2S5A6C8</accession>
<dbReference type="InterPro" id="IPR036942">
    <property type="entry name" value="Beta-barrel_TonB_sf"/>
</dbReference>
<evidence type="ECO:0000256" key="4">
    <source>
        <dbReference type="ARBA" id="ARBA00022692"/>
    </source>
</evidence>
<gene>
    <name evidence="9" type="ORF">C3K47_04890</name>
</gene>
<dbReference type="Pfam" id="PF13715">
    <property type="entry name" value="CarbopepD_reg_2"/>
    <property type="match status" value="1"/>
</dbReference>
<organism evidence="9 10">
    <name type="scientific">Solitalea longa</name>
    <dbReference type="NCBI Taxonomy" id="2079460"/>
    <lineage>
        <taxon>Bacteria</taxon>
        <taxon>Pseudomonadati</taxon>
        <taxon>Bacteroidota</taxon>
        <taxon>Sphingobacteriia</taxon>
        <taxon>Sphingobacteriales</taxon>
        <taxon>Sphingobacteriaceae</taxon>
        <taxon>Solitalea</taxon>
    </lineage>
</organism>
<comment type="similarity">
    <text evidence="7">Belongs to the TonB-dependent receptor family.</text>
</comment>
<dbReference type="InterPro" id="IPR039426">
    <property type="entry name" value="TonB-dep_rcpt-like"/>
</dbReference>
<proteinExistence type="inferred from homology"/>
<dbReference type="NCBIfam" id="TIGR04057">
    <property type="entry name" value="SusC_RagA_signa"/>
    <property type="match status" value="1"/>
</dbReference>
<keyword evidence="3 7" id="KW-1134">Transmembrane beta strand</keyword>
<dbReference type="RefSeq" id="WP_103788000.1">
    <property type="nucleotide sequence ID" value="NZ_PQVF01000003.1"/>
</dbReference>
<dbReference type="PROSITE" id="PS52016">
    <property type="entry name" value="TONB_DEPENDENT_REC_3"/>
    <property type="match status" value="1"/>
</dbReference>
<sequence length="1041" mass="112588">MQKIAKAIRAFLSRISPPDILWSRSISVRQNWILQQLRKKFQLTAFILLALFQTINAQAQQQPIINATLAGKVTDAKTKESLAGVTLQIKGTTHATSTDANGNFKFLTGQKLPFTLIVSFVGYETQEVAVNEGPITIELKEASYQLASVVVVGYGTQKKSDLTGSVSSLPANLKSQPAASPDRLLQGAVAGAQVTQSSGAPGGSVSIRIRGGTSINAGNEPLYVIDGFPIYNADATTDAGVTTGPPINPLSGINPSDIESIDVLKDASATAIYGSRGANGVIIITTKRGNKGGFSINYDGYYGVQQKAKQIGVLNAQQWGLLKNDALKDAGKAPFYTQEQLDNLGEGTDWQAAAFREAPMQSHSLSISSGNEKTKILFSGSLFKQDGIILNTGFNRYSGKLNLDNDVTNNFKLGVSLNASLSEAVVAPSGIVPNILSMVPVVPVRDETGNFSVNSSFGSTVANPIATLSLQSNETKTTRFLANSFAEYRLLDGLTAKVSLGTDIVNNKQNRYLPSTLFESSPGGNASIGSLGTLNWLNENTLNYRKTFNSKHSIDLLIGNTQQKSRTETYIAGASNFVSDEFTYNNIGGGTVLVAPSSASIDWALQSFLARVNYGYDNRYLVTLTARADGSSRFSKNNKWGTFPSAAFAWNASNEEFLKNIRQISSLKLRLSAGLTGNQEIDPYRSLARLGSFQYSFGNTLVNGLATSSFENPNLTWEKTAQYDFGFDLELFNSRIQLTSDVYYKRTSDLLLEVPVPFSSSVTSAFQNLGVVANRGVELGLKTANIRGEFDWSTNVLLSVNRNKIESLGGANYFFVTDPASPTTLPTQIIKVGESVGAFYTLVADGVDPATGLQKYKDLNKDGAITQDADRTIVGSAQPKFLASVSNTFRYKNFDLFFFFNSSYGNKIFNWTRANLELGTGYTGAVSSLLNRWTPTNTITDVHKAIENPAVTISDRFVEDGSFIRLKTLSLGYTLPARFISKAKFKSARIYVTGSNLYTWTNYSGYDPEVSTNGQNSLSSGMDRGAYPNAKSFIAGISLTL</sequence>
<protein>
    <submittedName>
        <fullName evidence="9">SusC/RagA family protein</fullName>
    </submittedName>
</protein>
<dbReference type="Gene3D" id="2.170.130.10">
    <property type="entry name" value="TonB-dependent receptor, plug domain"/>
    <property type="match status" value="1"/>
</dbReference>
<dbReference type="OrthoDB" id="9768177at2"/>
<keyword evidence="5 7" id="KW-0472">Membrane</keyword>
<dbReference type="InterPro" id="IPR012910">
    <property type="entry name" value="Plug_dom"/>
</dbReference>
<dbReference type="Proteomes" id="UP000236893">
    <property type="component" value="Unassembled WGS sequence"/>
</dbReference>
<dbReference type="InterPro" id="IPR037066">
    <property type="entry name" value="Plug_dom_sf"/>
</dbReference>
<evidence type="ECO:0000256" key="6">
    <source>
        <dbReference type="ARBA" id="ARBA00023237"/>
    </source>
</evidence>
<dbReference type="Pfam" id="PF07715">
    <property type="entry name" value="Plug"/>
    <property type="match status" value="1"/>
</dbReference>
<evidence type="ECO:0000256" key="3">
    <source>
        <dbReference type="ARBA" id="ARBA00022452"/>
    </source>
</evidence>
<reference evidence="9 10" key="1">
    <citation type="submission" date="2018-01" db="EMBL/GenBank/DDBJ databases">
        <authorList>
            <person name="Gaut B.S."/>
            <person name="Morton B.R."/>
            <person name="Clegg M.T."/>
            <person name="Duvall M.R."/>
        </authorList>
    </citation>
    <scope>NUCLEOTIDE SEQUENCE [LARGE SCALE GENOMIC DNA]</scope>
    <source>
        <strain evidence="9 10">HR-AV</strain>
    </source>
</reference>
<dbReference type="AlphaFoldDB" id="A0A2S5A6C8"/>
<evidence type="ECO:0000256" key="1">
    <source>
        <dbReference type="ARBA" id="ARBA00004571"/>
    </source>
</evidence>
<keyword evidence="4 7" id="KW-0812">Transmembrane</keyword>
<name>A0A2S5A6C8_9SPHI</name>
<dbReference type="GO" id="GO:0009279">
    <property type="term" value="C:cell outer membrane"/>
    <property type="evidence" value="ECO:0007669"/>
    <property type="project" value="UniProtKB-SubCell"/>
</dbReference>